<sequence>MLVDGSQCGPGVDHLKLEQGGESGQRDHEVCLDVRVSVRGDVALRDRLPDEALDHCSTVTEPAARLLEQFRVAEEAGIGSTHAHADMVFTWSRTV</sequence>
<comment type="caution">
    <text evidence="2">The sequence shown here is derived from an EMBL/GenBank/DDBJ whole genome shotgun (WGS) entry which is preliminary data.</text>
</comment>
<evidence type="ECO:0000313" key="3">
    <source>
        <dbReference type="Proteomes" id="UP000540568"/>
    </source>
</evidence>
<gene>
    <name evidence="2" type="ORF">FHX71_001720</name>
</gene>
<accession>A0A7W3PDH0</accession>
<feature type="region of interest" description="Disordered" evidence="1">
    <location>
        <begin position="1"/>
        <end position="25"/>
    </location>
</feature>
<evidence type="ECO:0000313" key="2">
    <source>
        <dbReference type="EMBL" id="MBA8807778.1"/>
    </source>
</evidence>
<keyword evidence="3" id="KW-1185">Reference proteome</keyword>
<dbReference type="AlphaFoldDB" id="A0A7W3PDH0"/>
<proteinExistence type="predicted"/>
<dbReference type="EMBL" id="JACGWV010000001">
    <property type="protein sequence ID" value="MBA8807778.1"/>
    <property type="molecule type" value="Genomic_DNA"/>
</dbReference>
<reference evidence="2 3" key="1">
    <citation type="submission" date="2020-07" db="EMBL/GenBank/DDBJ databases">
        <title>Sequencing the genomes of 1000 actinobacteria strains.</title>
        <authorList>
            <person name="Klenk H.-P."/>
        </authorList>
    </citation>
    <scope>NUCLEOTIDE SEQUENCE [LARGE SCALE GENOMIC DNA]</scope>
    <source>
        <strain evidence="2 3">DSM 44121</strain>
    </source>
</reference>
<dbReference type="Proteomes" id="UP000540568">
    <property type="component" value="Unassembled WGS sequence"/>
</dbReference>
<evidence type="ECO:0000256" key="1">
    <source>
        <dbReference type="SAM" id="MobiDB-lite"/>
    </source>
</evidence>
<name>A0A7W3PDH0_9MICO</name>
<dbReference type="RefSeq" id="WP_182615334.1">
    <property type="nucleotide sequence ID" value="NZ_BAAATF010000006.1"/>
</dbReference>
<organism evidence="2 3">
    <name type="scientific">Promicromonospora sukumoe</name>
    <dbReference type="NCBI Taxonomy" id="88382"/>
    <lineage>
        <taxon>Bacteria</taxon>
        <taxon>Bacillati</taxon>
        <taxon>Actinomycetota</taxon>
        <taxon>Actinomycetes</taxon>
        <taxon>Micrococcales</taxon>
        <taxon>Promicromonosporaceae</taxon>
        <taxon>Promicromonospora</taxon>
    </lineage>
</organism>
<protein>
    <submittedName>
        <fullName evidence="2">Uncharacterized protein</fullName>
    </submittedName>
</protein>
<feature type="compositionally biased region" description="Basic and acidic residues" evidence="1">
    <location>
        <begin position="13"/>
        <end position="25"/>
    </location>
</feature>